<gene>
    <name evidence="2" type="ORF">H8E80_07945</name>
</gene>
<name>A0A8J6N5W1_9BACT</name>
<dbReference type="EMBL" id="JACNLL010000072">
    <property type="protein sequence ID" value="MBC8199958.1"/>
    <property type="molecule type" value="Genomic_DNA"/>
</dbReference>
<feature type="signal peptide" evidence="1">
    <location>
        <begin position="1"/>
        <end position="22"/>
    </location>
</feature>
<proteinExistence type="predicted"/>
<feature type="chain" id="PRO_5035215295" evidence="1">
    <location>
        <begin position="23"/>
        <end position="271"/>
    </location>
</feature>
<accession>A0A8J6N5W1</accession>
<sequence>MKKLMFIFVGLAVLFLSVPAFAHFQMLYTPEIALEKGGTVNFKIVWTHPFADEHTMEMTAPKAFYVLSQRGEGKVKKTDLKGKLKPITWTGKANAARAYEATVKVRSMGDHMFCFVPGPYYDKHEEAWMQQITKTIVNVGGIPGNWAEPAGLETEIVPLDKPYALWTGNVFRGVVLSKGKPVPDCDIEVEYINHEVLMNYNAFARSNYVEAPQDAFVTMTIKANANGEFSFGIPRAGWWGFAALGVGPEKEHKGEKFNADAVIWIKAVDMK</sequence>
<evidence type="ECO:0000313" key="3">
    <source>
        <dbReference type="Proteomes" id="UP000603545"/>
    </source>
</evidence>
<comment type="caution">
    <text evidence="2">The sequence shown here is derived from an EMBL/GenBank/DDBJ whole genome shotgun (WGS) entry which is preliminary data.</text>
</comment>
<protein>
    <submittedName>
        <fullName evidence="2">DUF4198 domain-containing protein</fullName>
    </submittedName>
</protein>
<evidence type="ECO:0000256" key="1">
    <source>
        <dbReference type="SAM" id="SignalP"/>
    </source>
</evidence>
<evidence type="ECO:0000313" key="2">
    <source>
        <dbReference type="EMBL" id="MBC8199958.1"/>
    </source>
</evidence>
<keyword evidence="1" id="KW-0732">Signal</keyword>
<dbReference type="Pfam" id="PF10670">
    <property type="entry name" value="DUF4198"/>
    <property type="match status" value="1"/>
</dbReference>
<organism evidence="2 3">
    <name type="scientific">Candidatus Desulfaltia bathyphila</name>
    <dbReference type="NCBI Taxonomy" id="2841697"/>
    <lineage>
        <taxon>Bacteria</taxon>
        <taxon>Pseudomonadati</taxon>
        <taxon>Thermodesulfobacteriota</taxon>
        <taxon>Desulfobacteria</taxon>
        <taxon>Desulfobacterales</taxon>
        <taxon>Desulfobacterales incertae sedis</taxon>
        <taxon>Candidatus Desulfaltia</taxon>
    </lineage>
</organism>
<dbReference type="AlphaFoldDB" id="A0A8J6N5W1"/>
<dbReference type="Proteomes" id="UP000603545">
    <property type="component" value="Unassembled WGS sequence"/>
</dbReference>
<dbReference type="InterPro" id="IPR019613">
    <property type="entry name" value="DUF4198"/>
</dbReference>
<reference evidence="2 3" key="1">
    <citation type="submission" date="2020-08" db="EMBL/GenBank/DDBJ databases">
        <title>Bridging the membrane lipid divide: bacteria of the FCB group superphylum have the potential to synthesize archaeal ether lipids.</title>
        <authorList>
            <person name="Villanueva L."/>
            <person name="Von Meijenfeldt F.A.B."/>
            <person name="Westbye A.B."/>
            <person name="Yadav S."/>
            <person name="Hopmans E.C."/>
            <person name="Dutilh B.E."/>
            <person name="Sinninghe Damste J.S."/>
        </authorList>
    </citation>
    <scope>NUCLEOTIDE SEQUENCE [LARGE SCALE GENOMIC DNA]</scope>
    <source>
        <strain evidence="2">NIOZ-UU82</strain>
    </source>
</reference>